<feature type="domain" description="YfiR C-terminal" evidence="1">
    <location>
        <begin position="54"/>
        <end position="107"/>
    </location>
</feature>
<sequence length="132" mass="15473">MLDYPINKVNQNLIIINSISEWRKIESFLDEQKKFFFELIEENSNCSAYIIDSKTLQTRYEINSNSLKNYIETGIETGEFAPQYPVSTCVEMLITTLEGLHFNSRFIYSHQKIVSDQIKIIKEQLKEILVVI</sequence>
<keyword evidence="3" id="KW-1185">Reference proteome</keyword>
<accession>A0A285TP75</accession>
<name>A0A285TP75_9BACL</name>
<dbReference type="AlphaFoldDB" id="A0A285TP75"/>
<dbReference type="SUPFAM" id="SSF48498">
    <property type="entry name" value="Tetracyclin repressor-like, C-terminal domain"/>
    <property type="match status" value="1"/>
</dbReference>
<dbReference type="RefSeq" id="WP_097075045.1">
    <property type="nucleotide sequence ID" value="NZ_OBMQ01000017.1"/>
</dbReference>
<proteinExistence type="predicted"/>
<gene>
    <name evidence="2" type="ORF">SAMN05880501_11718</name>
</gene>
<dbReference type="InterPro" id="IPR041612">
    <property type="entry name" value="YfiR_C"/>
</dbReference>
<dbReference type="InterPro" id="IPR036271">
    <property type="entry name" value="Tet_transcr_reg_TetR-rel_C_sf"/>
</dbReference>
<organism evidence="2 3">
    <name type="scientific">Ureibacillus xyleni</name>
    <dbReference type="NCBI Taxonomy" id="614648"/>
    <lineage>
        <taxon>Bacteria</taxon>
        <taxon>Bacillati</taxon>
        <taxon>Bacillota</taxon>
        <taxon>Bacilli</taxon>
        <taxon>Bacillales</taxon>
        <taxon>Caryophanaceae</taxon>
        <taxon>Ureibacillus</taxon>
    </lineage>
</organism>
<evidence type="ECO:0000259" key="1">
    <source>
        <dbReference type="Pfam" id="PF17922"/>
    </source>
</evidence>
<dbReference type="Proteomes" id="UP000219636">
    <property type="component" value="Unassembled WGS sequence"/>
</dbReference>
<dbReference type="Gene3D" id="1.10.357.10">
    <property type="entry name" value="Tetracycline Repressor, domain 2"/>
    <property type="match status" value="1"/>
</dbReference>
<reference evidence="3" key="1">
    <citation type="submission" date="2017-08" db="EMBL/GenBank/DDBJ databases">
        <authorList>
            <person name="Varghese N."/>
            <person name="Submissions S."/>
        </authorList>
    </citation>
    <scope>NUCLEOTIDE SEQUENCE [LARGE SCALE GENOMIC DNA]</scope>
    <source>
        <strain evidence="3">JC22</strain>
    </source>
</reference>
<evidence type="ECO:0000313" key="2">
    <source>
        <dbReference type="EMBL" id="SOC24365.1"/>
    </source>
</evidence>
<dbReference type="OrthoDB" id="9814703at2"/>
<dbReference type="Pfam" id="PF17922">
    <property type="entry name" value="TetR_C_17"/>
    <property type="match status" value="1"/>
</dbReference>
<evidence type="ECO:0000313" key="3">
    <source>
        <dbReference type="Proteomes" id="UP000219636"/>
    </source>
</evidence>
<dbReference type="EMBL" id="OBMQ01000017">
    <property type="protein sequence ID" value="SOC24365.1"/>
    <property type="molecule type" value="Genomic_DNA"/>
</dbReference>
<protein>
    <recommendedName>
        <fullName evidence="1">YfiR C-terminal domain-containing protein</fullName>
    </recommendedName>
</protein>